<dbReference type="EMBL" id="VSRR010088427">
    <property type="protein sequence ID" value="MPC91625.1"/>
    <property type="molecule type" value="Genomic_DNA"/>
</dbReference>
<evidence type="ECO:0000313" key="1">
    <source>
        <dbReference type="EMBL" id="MPC91625.1"/>
    </source>
</evidence>
<organism evidence="1 2">
    <name type="scientific">Portunus trituberculatus</name>
    <name type="common">Swimming crab</name>
    <name type="synonym">Neptunus trituberculatus</name>
    <dbReference type="NCBI Taxonomy" id="210409"/>
    <lineage>
        <taxon>Eukaryota</taxon>
        <taxon>Metazoa</taxon>
        <taxon>Ecdysozoa</taxon>
        <taxon>Arthropoda</taxon>
        <taxon>Crustacea</taxon>
        <taxon>Multicrustacea</taxon>
        <taxon>Malacostraca</taxon>
        <taxon>Eumalacostraca</taxon>
        <taxon>Eucarida</taxon>
        <taxon>Decapoda</taxon>
        <taxon>Pleocyemata</taxon>
        <taxon>Brachyura</taxon>
        <taxon>Eubrachyura</taxon>
        <taxon>Portunoidea</taxon>
        <taxon>Portunidae</taxon>
        <taxon>Portuninae</taxon>
        <taxon>Portunus</taxon>
    </lineage>
</organism>
<comment type="caution">
    <text evidence="1">The sequence shown here is derived from an EMBL/GenBank/DDBJ whole genome shotgun (WGS) entry which is preliminary data.</text>
</comment>
<dbReference type="OrthoDB" id="8193726at2759"/>
<evidence type="ECO:0000313" key="2">
    <source>
        <dbReference type="Proteomes" id="UP000324222"/>
    </source>
</evidence>
<protein>
    <submittedName>
        <fullName evidence="1">Uncharacterized protein</fullName>
    </submittedName>
</protein>
<keyword evidence="2" id="KW-1185">Reference proteome</keyword>
<dbReference type="Proteomes" id="UP000324222">
    <property type="component" value="Unassembled WGS sequence"/>
</dbReference>
<proteinExistence type="predicted"/>
<accession>A0A5B7JAD5</accession>
<reference evidence="1 2" key="1">
    <citation type="submission" date="2019-05" db="EMBL/GenBank/DDBJ databases">
        <title>Another draft genome of Portunus trituberculatus and its Hox gene families provides insights of decapod evolution.</title>
        <authorList>
            <person name="Jeong J.-H."/>
            <person name="Song I."/>
            <person name="Kim S."/>
            <person name="Choi T."/>
            <person name="Kim D."/>
            <person name="Ryu S."/>
            <person name="Kim W."/>
        </authorList>
    </citation>
    <scope>NUCLEOTIDE SEQUENCE [LARGE SCALE GENOMIC DNA]</scope>
    <source>
        <tissue evidence="1">Muscle</tissue>
    </source>
</reference>
<gene>
    <name evidence="1" type="ORF">E2C01_086675</name>
</gene>
<name>A0A5B7JAD5_PORTR</name>
<dbReference type="AlphaFoldDB" id="A0A5B7JAD5"/>
<sequence length="92" mass="10766">MEWQPNKEECDLRATQRKQEVAFRYNQHARSLLALTVNDQVHLQNSRTKRWDQAGTVTAYHEPCQYDVSLPRGHVLCRNCHFLCPDITPVDS</sequence>